<comment type="similarity">
    <text evidence="8 9">Belongs to the TRAP transporter small permease family.</text>
</comment>
<dbReference type="Proteomes" id="UP000295763">
    <property type="component" value="Unassembled WGS sequence"/>
</dbReference>
<comment type="caution">
    <text evidence="11">The sequence shown here is derived from an EMBL/GenBank/DDBJ whole genome shotgun (WGS) entry which is preliminary data.</text>
</comment>
<organism evidence="11 12">
    <name type="scientific">Cricetibacter osteomyelitidis</name>
    <dbReference type="NCBI Taxonomy" id="1521931"/>
    <lineage>
        <taxon>Bacteria</taxon>
        <taxon>Pseudomonadati</taxon>
        <taxon>Pseudomonadota</taxon>
        <taxon>Gammaproteobacteria</taxon>
        <taxon>Pasteurellales</taxon>
        <taxon>Pasteurellaceae</taxon>
        <taxon>Cricetibacter</taxon>
    </lineage>
</organism>
<evidence type="ECO:0000256" key="3">
    <source>
        <dbReference type="ARBA" id="ARBA00022475"/>
    </source>
</evidence>
<dbReference type="PANTHER" id="PTHR35011">
    <property type="entry name" value="2,3-DIKETO-L-GULONATE TRAP TRANSPORTER SMALL PERMEASE PROTEIN YIAM"/>
    <property type="match status" value="1"/>
</dbReference>
<dbReference type="InterPro" id="IPR055348">
    <property type="entry name" value="DctQ"/>
</dbReference>
<keyword evidence="5 9" id="KW-0812">Transmembrane</keyword>
<sequence>MLLLVKKIVDKIMALLCIAIVLSMCVLVTYQVITRYIFNSPSAVSEVLARYLFIWLVLFGGAYVFGLREHMSISFIKQKFSNKVQIYLDMFSELVIAMFSLSIMILGGYNITVRQMFQMDSALQLPVGVIYSAIPVSGVIILFYFIHNEIMLFRKLKDS</sequence>
<dbReference type="RefSeq" id="WP_131975324.1">
    <property type="nucleotide sequence ID" value="NZ_SLYB01000004.1"/>
</dbReference>
<comment type="function">
    <text evidence="9">Part of the tripartite ATP-independent periplasmic (TRAP) transport system.</text>
</comment>
<keyword evidence="7 9" id="KW-0472">Membrane</keyword>
<dbReference type="InterPro" id="IPR007387">
    <property type="entry name" value="TRAP_DctQ"/>
</dbReference>
<evidence type="ECO:0000256" key="6">
    <source>
        <dbReference type="ARBA" id="ARBA00022989"/>
    </source>
</evidence>
<evidence type="ECO:0000256" key="4">
    <source>
        <dbReference type="ARBA" id="ARBA00022519"/>
    </source>
</evidence>
<dbReference type="EMBL" id="SLYB01000004">
    <property type="protein sequence ID" value="TCP96579.1"/>
    <property type="molecule type" value="Genomic_DNA"/>
</dbReference>
<name>A0A4R2T128_9PAST</name>
<feature type="transmembrane region" description="Helical" evidence="9">
    <location>
        <begin position="12"/>
        <end position="33"/>
    </location>
</feature>
<comment type="subcellular location">
    <subcellularLocation>
        <location evidence="1 9">Cell inner membrane</location>
        <topology evidence="1 9">Multi-pass membrane protein</topology>
    </subcellularLocation>
</comment>
<comment type="subunit">
    <text evidence="9">The complex comprises the extracytoplasmic solute receptor protein and the two transmembrane proteins.</text>
</comment>
<evidence type="ECO:0000313" key="12">
    <source>
        <dbReference type="Proteomes" id="UP000295763"/>
    </source>
</evidence>
<evidence type="ECO:0000256" key="8">
    <source>
        <dbReference type="ARBA" id="ARBA00038436"/>
    </source>
</evidence>
<keyword evidence="3" id="KW-1003">Cell membrane</keyword>
<evidence type="ECO:0000313" key="11">
    <source>
        <dbReference type="EMBL" id="TCP96579.1"/>
    </source>
</evidence>
<evidence type="ECO:0000256" key="1">
    <source>
        <dbReference type="ARBA" id="ARBA00004429"/>
    </source>
</evidence>
<feature type="domain" description="Tripartite ATP-independent periplasmic transporters DctQ component" evidence="10">
    <location>
        <begin position="24"/>
        <end position="150"/>
    </location>
</feature>
<proteinExistence type="inferred from homology"/>
<keyword evidence="2 9" id="KW-0813">Transport</keyword>
<feature type="transmembrane region" description="Helical" evidence="9">
    <location>
        <begin position="129"/>
        <end position="147"/>
    </location>
</feature>
<reference evidence="11 12" key="1">
    <citation type="submission" date="2019-03" db="EMBL/GenBank/DDBJ databases">
        <title>Genomic Encyclopedia of Type Strains, Phase IV (KMG-IV): sequencing the most valuable type-strain genomes for metagenomic binning, comparative biology and taxonomic classification.</title>
        <authorList>
            <person name="Goeker M."/>
        </authorList>
    </citation>
    <scope>NUCLEOTIDE SEQUENCE [LARGE SCALE GENOMIC DNA]</scope>
    <source>
        <strain evidence="11 12">DSM 28404</strain>
    </source>
</reference>
<dbReference type="GO" id="GO:0005886">
    <property type="term" value="C:plasma membrane"/>
    <property type="evidence" value="ECO:0007669"/>
    <property type="project" value="UniProtKB-SubCell"/>
</dbReference>
<dbReference type="AlphaFoldDB" id="A0A4R2T128"/>
<feature type="transmembrane region" description="Helical" evidence="9">
    <location>
        <begin position="48"/>
        <end position="65"/>
    </location>
</feature>
<keyword evidence="12" id="KW-1185">Reference proteome</keyword>
<dbReference type="Pfam" id="PF04290">
    <property type="entry name" value="DctQ"/>
    <property type="match status" value="1"/>
</dbReference>
<evidence type="ECO:0000256" key="7">
    <source>
        <dbReference type="ARBA" id="ARBA00023136"/>
    </source>
</evidence>
<keyword evidence="6 9" id="KW-1133">Transmembrane helix</keyword>
<keyword evidence="4 9" id="KW-0997">Cell inner membrane</keyword>
<dbReference type="OrthoDB" id="2085311at2"/>
<evidence type="ECO:0000259" key="10">
    <source>
        <dbReference type="Pfam" id="PF04290"/>
    </source>
</evidence>
<evidence type="ECO:0000256" key="5">
    <source>
        <dbReference type="ARBA" id="ARBA00022692"/>
    </source>
</evidence>
<protein>
    <recommendedName>
        <fullName evidence="9">TRAP transporter small permease protein</fullName>
    </recommendedName>
</protein>
<evidence type="ECO:0000256" key="9">
    <source>
        <dbReference type="RuleBase" id="RU369079"/>
    </source>
</evidence>
<dbReference type="PANTHER" id="PTHR35011:SF2">
    <property type="entry name" value="2,3-DIKETO-L-GULONATE TRAP TRANSPORTER SMALL PERMEASE PROTEIN YIAM"/>
    <property type="match status" value="1"/>
</dbReference>
<accession>A0A4R2T128</accession>
<dbReference type="GO" id="GO:0015740">
    <property type="term" value="P:C4-dicarboxylate transport"/>
    <property type="evidence" value="ECO:0007669"/>
    <property type="project" value="TreeGrafter"/>
</dbReference>
<dbReference type="GO" id="GO:0022857">
    <property type="term" value="F:transmembrane transporter activity"/>
    <property type="evidence" value="ECO:0007669"/>
    <property type="project" value="UniProtKB-UniRule"/>
</dbReference>
<gene>
    <name evidence="11" type="ORF">EDC44_104112</name>
</gene>
<feature type="transmembrane region" description="Helical" evidence="9">
    <location>
        <begin position="86"/>
        <end position="109"/>
    </location>
</feature>
<evidence type="ECO:0000256" key="2">
    <source>
        <dbReference type="ARBA" id="ARBA00022448"/>
    </source>
</evidence>